<dbReference type="RefSeq" id="WP_167472346.1">
    <property type="nucleotide sequence ID" value="NZ_CP046172.1"/>
</dbReference>
<gene>
    <name evidence="1" type="ORF">F5544_06475</name>
</gene>
<dbReference type="EMBL" id="CP046172">
    <property type="protein sequence ID" value="QIS09206.1"/>
    <property type="molecule type" value="Genomic_DNA"/>
</dbReference>
<evidence type="ECO:0000313" key="1">
    <source>
        <dbReference type="EMBL" id="QIS09206.1"/>
    </source>
</evidence>
<reference evidence="1 2" key="1">
    <citation type="journal article" date="2019" name="ACS Chem. Biol.">
        <title>Identification and Mobilization of a Cryptic Antibiotic Biosynthesis Gene Locus from a Human-Pathogenic Nocardia Isolate.</title>
        <authorList>
            <person name="Herisse M."/>
            <person name="Ishida K."/>
            <person name="Porter J.L."/>
            <person name="Howden B."/>
            <person name="Hertweck C."/>
            <person name="Stinear T.P."/>
            <person name="Pidot S.J."/>
        </authorList>
    </citation>
    <scope>NUCLEOTIDE SEQUENCE [LARGE SCALE GENOMIC DNA]</scope>
    <source>
        <strain evidence="1 2">AUSMDU00012717</strain>
    </source>
</reference>
<accession>A0A6G9Y811</accession>
<dbReference type="SUPFAM" id="SSF54637">
    <property type="entry name" value="Thioesterase/thiol ester dehydrase-isomerase"/>
    <property type="match status" value="1"/>
</dbReference>
<proteinExistence type="predicted"/>
<evidence type="ECO:0000313" key="2">
    <source>
        <dbReference type="Proteomes" id="UP000503540"/>
    </source>
</evidence>
<dbReference type="KEGG" id="nah:F5544_06475"/>
<organism evidence="1 2">
    <name type="scientific">Nocardia arthritidis</name>
    <dbReference type="NCBI Taxonomy" id="228602"/>
    <lineage>
        <taxon>Bacteria</taxon>
        <taxon>Bacillati</taxon>
        <taxon>Actinomycetota</taxon>
        <taxon>Actinomycetes</taxon>
        <taxon>Mycobacteriales</taxon>
        <taxon>Nocardiaceae</taxon>
        <taxon>Nocardia</taxon>
    </lineage>
</organism>
<evidence type="ECO:0008006" key="3">
    <source>
        <dbReference type="Google" id="ProtNLM"/>
    </source>
</evidence>
<dbReference type="InterPro" id="IPR029069">
    <property type="entry name" value="HotDog_dom_sf"/>
</dbReference>
<protein>
    <recommendedName>
        <fullName evidence="3">Thioesterase family protein</fullName>
    </recommendedName>
</protein>
<name>A0A6G9Y811_9NOCA</name>
<dbReference type="Gene3D" id="3.10.129.10">
    <property type="entry name" value="Hotdog Thioesterase"/>
    <property type="match status" value="1"/>
</dbReference>
<keyword evidence="2" id="KW-1185">Reference proteome</keyword>
<dbReference type="AlphaFoldDB" id="A0A6G9Y811"/>
<sequence>MTTIQIPRRFNGPPDSGQGGYVSGLVAGLREEPVVTVVLRSPPPLDKPLQVRAGNLYDGPTLLAESRTGGFERDVPQVVSHADAVAASKAYQTNEVFSRCFACGTARPDGLRLEPGPIRAGLVATPWTPDDSLTIDNPLLWAALDCPGGWALSDMQVRPALLGSMTATVYDLPAAGEPCVVVGEEHGDKGRKSYASSAVYGSDDRLLGRAEQIWIRMSPA</sequence>
<dbReference type="Proteomes" id="UP000503540">
    <property type="component" value="Chromosome"/>
</dbReference>